<dbReference type="AlphaFoldDB" id="I0K6T6"/>
<protein>
    <submittedName>
        <fullName evidence="1">Uncharacterized protein</fullName>
    </submittedName>
</protein>
<dbReference type="Proteomes" id="UP000011058">
    <property type="component" value="Chromosome"/>
</dbReference>
<dbReference type="KEGG" id="fae:FAES_1829"/>
<reference evidence="1 2" key="1">
    <citation type="journal article" date="2012" name="J. Bacteriol.">
        <title>Genome Sequence of Fibrella aestuarina BUZ 2T, a Filamentous Marine Bacterium.</title>
        <authorList>
            <person name="Filippini M."/>
            <person name="Qi W."/>
            <person name="Blom J."/>
            <person name="Goesmann A."/>
            <person name="Smits T.H."/>
            <person name="Bagheri H.C."/>
        </authorList>
    </citation>
    <scope>NUCLEOTIDE SEQUENCE [LARGE SCALE GENOMIC DNA]</scope>
    <source>
        <strain evidence="2">BUZ 2T</strain>
    </source>
</reference>
<organism evidence="1 2">
    <name type="scientific">Fibrella aestuarina BUZ 2</name>
    <dbReference type="NCBI Taxonomy" id="1166018"/>
    <lineage>
        <taxon>Bacteria</taxon>
        <taxon>Pseudomonadati</taxon>
        <taxon>Bacteroidota</taxon>
        <taxon>Cytophagia</taxon>
        <taxon>Cytophagales</taxon>
        <taxon>Spirosomataceae</taxon>
        <taxon>Fibrella</taxon>
    </lineage>
</organism>
<gene>
    <name evidence="1" type="ORF">FAES_1829</name>
</gene>
<evidence type="ECO:0000313" key="2">
    <source>
        <dbReference type="Proteomes" id="UP000011058"/>
    </source>
</evidence>
<keyword evidence="2" id="KW-1185">Reference proteome</keyword>
<accession>I0K6T6</accession>
<name>I0K6T6_9BACT</name>
<dbReference type="EMBL" id="HE796683">
    <property type="protein sequence ID" value="CCG99839.1"/>
    <property type="molecule type" value="Genomic_DNA"/>
</dbReference>
<dbReference type="HOGENOM" id="CLU_521522_0_0_10"/>
<dbReference type="OrthoDB" id="951259at2"/>
<dbReference type="RefSeq" id="WP_015330938.1">
    <property type="nucleotide sequence ID" value="NC_020054.1"/>
</dbReference>
<evidence type="ECO:0000313" key="1">
    <source>
        <dbReference type="EMBL" id="CCG99839.1"/>
    </source>
</evidence>
<dbReference type="eggNOG" id="ENOG502ZH79">
    <property type="taxonomic scope" value="Bacteria"/>
</dbReference>
<sequence>MYSLNGVKIAAPAGVDGLRLARQRHKQYWGFFLRGEAMVTGLTNLQFSDPVAVRILEQGFKQLLPSTTFAIDVPGLNYEAQIDYDTYNRTLTGVTVGLKSSSVADTIAQRAATVYELTPSYSFPLAGRSIGDLITLKVSAWIGDRTVVPRAGYSGVPFVGTGDASLATTIYKNTSNQPVTVRIKGRIALNIGTAGTYQLSGGGSRLIEVNTADGAVTALINKQRIVAAGDTLTLTAYANGSSHLYDTSTELTITEEPELLTSYAEGVTVEWALRQLLDKMGLADVDVASAWLSEFGAGKIATAAGLAGDDEATISLSLSGLLGNLCLLHYLRVGLTVNNALSLEVRNDAETVSAIPYKQIRNLSIKRATEYVYGSVTSGWPAPSDTTQRQSADYRERTYLTGVLSGNELSLKPTWICDPARIEQARRGLLSQNSDKTKEIYYVPVSPDRLDAVAIRERWADWYTYSQLPELHTLTIDADGATYLNLADSVTYGGPDGPVSGELLDAAYDETTHSLTITLLVR</sequence>
<proteinExistence type="predicted"/>
<dbReference type="STRING" id="1166018.FAES_1829"/>
<dbReference type="PATRIC" id="fig|1166018.3.peg.3568"/>